<feature type="domain" description="PROP1-like PPR" evidence="3">
    <location>
        <begin position="345"/>
        <end position="453"/>
    </location>
</feature>
<dbReference type="InterPro" id="IPR011990">
    <property type="entry name" value="TPR-like_helical_dom_sf"/>
</dbReference>
<evidence type="ECO:0008006" key="7">
    <source>
        <dbReference type="Google" id="ProtNLM"/>
    </source>
</evidence>
<reference evidence="5" key="1">
    <citation type="submission" date="2021-02" db="EMBL/GenBank/DDBJ databases">
        <authorList>
            <person name="Dougan E. K."/>
            <person name="Rhodes N."/>
            <person name="Thang M."/>
            <person name="Chan C."/>
        </authorList>
    </citation>
    <scope>NUCLEOTIDE SEQUENCE</scope>
</reference>
<feature type="domain" description="Pentatricopeptide repeat-containing protein-mitochondrial" evidence="4">
    <location>
        <begin position="120"/>
        <end position="240"/>
    </location>
</feature>
<feature type="repeat" description="PPR" evidence="2">
    <location>
        <begin position="403"/>
        <end position="433"/>
    </location>
</feature>
<evidence type="ECO:0000259" key="4">
    <source>
        <dbReference type="Pfam" id="PF23276"/>
    </source>
</evidence>
<proteinExistence type="predicted"/>
<dbReference type="Proteomes" id="UP000654075">
    <property type="component" value="Unassembled WGS sequence"/>
</dbReference>
<feature type="repeat" description="PPR" evidence="2">
    <location>
        <begin position="439"/>
        <end position="473"/>
    </location>
</feature>
<dbReference type="InterPro" id="IPR033443">
    <property type="entry name" value="PROP1-like_PPR_dom"/>
</dbReference>
<accession>A0A813DWL4</accession>
<dbReference type="OrthoDB" id="436515at2759"/>
<dbReference type="AlphaFoldDB" id="A0A813DWL4"/>
<evidence type="ECO:0000313" key="6">
    <source>
        <dbReference type="Proteomes" id="UP000654075"/>
    </source>
</evidence>
<evidence type="ECO:0000313" key="5">
    <source>
        <dbReference type="EMBL" id="CAE8591781.1"/>
    </source>
</evidence>
<comment type="caution">
    <text evidence="5">The sequence shown here is derived from an EMBL/GenBank/DDBJ whole genome shotgun (WGS) entry which is preliminary data.</text>
</comment>
<evidence type="ECO:0000259" key="3">
    <source>
        <dbReference type="Pfam" id="PF17177"/>
    </source>
</evidence>
<feature type="repeat" description="PPR" evidence="2">
    <location>
        <begin position="151"/>
        <end position="186"/>
    </location>
</feature>
<keyword evidence="6" id="KW-1185">Reference proteome</keyword>
<dbReference type="Pfam" id="PF17177">
    <property type="entry name" value="PPR_long"/>
    <property type="match status" value="1"/>
</dbReference>
<dbReference type="NCBIfam" id="TIGR00756">
    <property type="entry name" value="PPR"/>
    <property type="match status" value="4"/>
</dbReference>
<feature type="repeat" description="PPR" evidence="2">
    <location>
        <begin position="368"/>
        <end position="402"/>
    </location>
</feature>
<evidence type="ECO:0000256" key="2">
    <source>
        <dbReference type="PROSITE-ProRule" id="PRU00708"/>
    </source>
</evidence>
<evidence type="ECO:0000256" key="1">
    <source>
        <dbReference type="ARBA" id="ARBA00022737"/>
    </source>
</evidence>
<dbReference type="InterPro" id="IPR002885">
    <property type="entry name" value="PPR_rpt"/>
</dbReference>
<gene>
    <name evidence="5" type="ORF">PGLA1383_LOCUS10444</name>
</gene>
<dbReference type="PROSITE" id="PS51375">
    <property type="entry name" value="PPR"/>
    <property type="match status" value="5"/>
</dbReference>
<name>A0A813DWL4_POLGL</name>
<protein>
    <recommendedName>
        <fullName evidence="7">Pentacotripeptide-repeat region of PRORP domain-containing protein</fullName>
    </recommendedName>
</protein>
<dbReference type="InterPro" id="IPR057027">
    <property type="entry name" value="TPR_mt"/>
</dbReference>
<dbReference type="PANTHER" id="PTHR47447">
    <property type="entry name" value="OS03G0856100 PROTEIN"/>
    <property type="match status" value="1"/>
</dbReference>
<sequence>MYIISGLNNAFQLWITHFSNSSPPFFEFCRGLLSQSDDRAAEERDDRAAQLADEVATIKRLARKEQLSTALAYFQGLSPQQPALYVAMIETCVDCNDLAAVQQVWEEAKAAGFLGRSVQTAVLKASLRIGKTQQAVELLHEMRKTDGLKLSASTFNELLDSLAKGETGWEDAWLLVDEMKTSELRPTNVTCSILLKRIQKGSRALDVEKALAVVNGVPKEEVDEVLLNCVCEACIRAARSDLLLQQLERHQGSTCLQIRGSHTFGSIIRAHGVVGNLAGVWKTWKEMRRRHVTLTSITLGCMVEALASNHSVEAGYELIRETLRDPETRQLVNAVIYCSVLKGFCHEKRFDRVWSVYEEMLQEQVQFSVATFNALLDACARSGEMYRAEPLLKEMAEQSIQANIVTYSTVLKGYCIENRVDKAFALIQEMKLNTEVKADEVMYNTLLDGCARCCLWEKGMSVLSEMRKQGINPSNFTLSVLVKLANRCKKPVDVAFNLCQDLCQTFCLRPNIQVYNNLIHVSCLQ</sequence>
<dbReference type="PANTHER" id="PTHR47447:SF23">
    <property type="entry name" value="PENTACOTRIPEPTIDE-REPEAT REGION OF PRORP DOMAIN-CONTAINING PROTEIN"/>
    <property type="match status" value="1"/>
</dbReference>
<dbReference type="Pfam" id="PF23276">
    <property type="entry name" value="TPR_24"/>
    <property type="match status" value="1"/>
</dbReference>
<dbReference type="EMBL" id="CAJNNV010005210">
    <property type="protein sequence ID" value="CAE8591781.1"/>
    <property type="molecule type" value="Genomic_DNA"/>
</dbReference>
<feature type="repeat" description="PPR" evidence="2">
    <location>
        <begin position="333"/>
        <end position="367"/>
    </location>
</feature>
<keyword evidence="1" id="KW-0677">Repeat</keyword>
<dbReference type="Pfam" id="PF01535">
    <property type="entry name" value="PPR"/>
    <property type="match status" value="1"/>
</dbReference>
<organism evidence="5 6">
    <name type="scientific">Polarella glacialis</name>
    <name type="common">Dinoflagellate</name>
    <dbReference type="NCBI Taxonomy" id="89957"/>
    <lineage>
        <taxon>Eukaryota</taxon>
        <taxon>Sar</taxon>
        <taxon>Alveolata</taxon>
        <taxon>Dinophyceae</taxon>
        <taxon>Suessiales</taxon>
        <taxon>Suessiaceae</taxon>
        <taxon>Polarella</taxon>
    </lineage>
</organism>
<dbReference type="Gene3D" id="1.25.40.10">
    <property type="entry name" value="Tetratricopeptide repeat domain"/>
    <property type="match status" value="4"/>
</dbReference>